<feature type="transmembrane region" description="Helical" evidence="1">
    <location>
        <begin position="194"/>
        <end position="215"/>
    </location>
</feature>
<dbReference type="OrthoDB" id="9772884at2"/>
<dbReference type="PANTHER" id="PTHR38454:SF1">
    <property type="entry name" value="INTEGRAL MEMBRANE PROTEIN"/>
    <property type="match status" value="1"/>
</dbReference>
<dbReference type="RefSeq" id="WP_038986541.1">
    <property type="nucleotide sequence ID" value="NZ_JACAJN010000025.1"/>
</dbReference>
<keyword evidence="1" id="KW-0472">Membrane</keyword>
<gene>
    <name evidence="2" type="ORF">AV926_03435</name>
</gene>
<evidence type="ECO:0008006" key="4">
    <source>
        <dbReference type="Google" id="ProtNLM"/>
    </source>
</evidence>
<feature type="transmembrane region" description="Helical" evidence="1">
    <location>
        <begin position="373"/>
        <end position="390"/>
    </location>
</feature>
<feature type="transmembrane region" description="Helical" evidence="1">
    <location>
        <begin position="445"/>
        <end position="462"/>
    </location>
</feature>
<dbReference type="InterPro" id="IPR018580">
    <property type="entry name" value="Uncharacterised_YfhO"/>
</dbReference>
<feature type="transmembrane region" description="Helical" evidence="1">
    <location>
        <begin position="12"/>
        <end position="30"/>
    </location>
</feature>
<dbReference type="PANTHER" id="PTHR38454">
    <property type="entry name" value="INTEGRAL MEMBRANE PROTEIN-RELATED"/>
    <property type="match status" value="1"/>
</dbReference>
<evidence type="ECO:0000313" key="2">
    <source>
        <dbReference type="EMBL" id="KZE83728.1"/>
    </source>
</evidence>
<dbReference type="AlphaFoldDB" id="A0A164AEX9"/>
<dbReference type="Proteomes" id="UP000076630">
    <property type="component" value="Unassembled WGS sequence"/>
</dbReference>
<keyword evidence="3" id="KW-1185">Reference proteome</keyword>
<evidence type="ECO:0000313" key="3">
    <source>
        <dbReference type="Proteomes" id="UP000076630"/>
    </source>
</evidence>
<feature type="transmembrane region" description="Helical" evidence="1">
    <location>
        <begin position="105"/>
        <end position="122"/>
    </location>
</feature>
<feature type="transmembrane region" description="Helical" evidence="1">
    <location>
        <begin position="345"/>
        <end position="366"/>
    </location>
</feature>
<dbReference type="EMBL" id="LQNU01000035">
    <property type="protein sequence ID" value="KZE83728.1"/>
    <property type="molecule type" value="Genomic_DNA"/>
</dbReference>
<feature type="transmembrane region" description="Helical" evidence="1">
    <location>
        <begin position="527"/>
        <end position="545"/>
    </location>
</feature>
<reference evidence="2 3" key="1">
    <citation type="submission" date="2016-01" db="EMBL/GenBank/DDBJ databases">
        <title>Whole genome sequencing of Myroides marinus L41.</title>
        <authorList>
            <person name="Hong K.W."/>
        </authorList>
    </citation>
    <scope>NUCLEOTIDE SEQUENCE [LARGE SCALE GENOMIC DNA]</scope>
    <source>
        <strain evidence="2 3">L41</strain>
    </source>
</reference>
<name>A0A164AEX9_9FLAO</name>
<evidence type="ECO:0000256" key="1">
    <source>
        <dbReference type="SAM" id="Phobius"/>
    </source>
</evidence>
<feature type="transmembrane region" description="Helical" evidence="1">
    <location>
        <begin position="154"/>
        <end position="174"/>
    </location>
</feature>
<feature type="transmembrane region" description="Helical" evidence="1">
    <location>
        <begin position="128"/>
        <end position="147"/>
    </location>
</feature>
<keyword evidence="1" id="KW-1133">Transmembrane helix</keyword>
<organism evidence="2 3">
    <name type="scientific">Myroides marinus</name>
    <dbReference type="NCBI Taxonomy" id="703342"/>
    <lineage>
        <taxon>Bacteria</taxon>
        <taxon>Pseudomonadati</taxon>
        <taxon>Bacteroidota</taxon>
        <taxon>Flavobacteriia</taxon>
        <taxon>Flavobacteriales</taxon>
        <taxon>Flavobacteriaceae</taxon>
        <taxon>Myroides</taxon>
    </lineage>
</organism>
<sequence>MSSETTNTFKKIYPHLLVVLGFIIVALLYFSPVLSNKVIYQSDIVQYTGMAKEQIDFRAKTGDEPYWTNSAFGGMPTYQLGAKYPHNYVKALDSAIRFLPRPADYLFVYFVGFYILLASLGMKPLRSFIGALAFGFSTYLIIILGVGHNAKAHAIAYMPMVLAGVLLVFRKHYIKGGLLTLFAAALEINANHFQMTYYLLLLLIIVGVYYMAVYIKQKDFKAIGTSVAVLLGAAVLSIGANATNLMATSEYTKFSTRSNSELTYQPDGSAKVSSNAMSYDYITEYSYGIFESLNLISPRLTGGANTEKLGADSEVYKFFKTVGADDRQATEMVANTPTYWGDQPIVAAPAYIGAVVFFLFVLGIFAEKRSIKYLFIAGALFSLMLSWGKNFPVLTDFFINYIPMYNKFRAVSSIQVILELCMPALAIMGLYAYSKLEKEEQLASLKKTGIVAGSIIVLLFLVKGTLSFTGLHDDYYRSSYGDLGPGFIRALIEDRKSIYTADLIRSFVLMAASAAVLFFCTKGKIKTLIAVAIIGVLMVGDLVLVDRNYVNDSNFVLASQMNKPFQETPADKMILNDTEHFRVYELNGGFNSARASFFHNSLGGYHAAKPRRMQELADYQLGQNSNMEILNMLNVKYIIQKDEEGRDIPLVNDNVNGNAWFVSTVQKVQDADGEMKALTGLKTKKQAVFNTTMFKDIAVKDTYAVDSLATIELKSYAPNKIVYESNNSADGLAVFSEVYYPHGWTAKVDNVKVPIFSVDYVLRAVELPKGKHTVEFTFEPEVISKGSIIALISSIIIILITAAGVYLSVKKRERIVVHS</sequence>
<protein>
    <recommendedName>
        <fullName evidence="4">Membrane protein YfhO</fullName>
    </recommendedName>
</protein>
<dbReference type="Pfam" id="PF09586">
    <property type="entry name" value="YfhO"/>
    <property type="match status" value="1"/>
</dbReference>
<accession>A0A164AEX9</accession>
<feature type="transmembrane region" description="Helical" evidence="1">
    <location>
        <begin position="227"/>
        <end position="247"/>
    </location>
</feature>
<feature type="transmembrane region" description="Helical" evidence="1">
    <location>
        <begin position="788"/>
        <end position="809"/>
    </location>
</feature>
<proteinExistence type="predicted"/>
<feature type="transmembrane region" description="Helical" evidence="1">
    <location>
        <begin position="410"/>
        <end position="433"/>
    </location>
</feature>
<comment type="caution">
    <text evidence="2">The sequence shown here is derived from an EMBL/GenBank/DDBJ whole genome shotgun (WGS) entry which is preliminary data.</text>
</comment>
<feature type="transmembrane region" description="Helical" evidence="1">
    <location>
        <begin position="503"/>
        <end position="520"/>
    </location>
</feature>
<keyword evidence="1" id="KW-0812">Transmembrane</keyword>